<gene>
    <name evidence="7" type="ORF">HYE67_006290</name>
</gene>
<dbReference type="SMART" id="SM00156">
    <property type="entry name" value="PP2Ac"/>
    <property type="match status" value="1"/>
</dbReference>
<reference evidence="7" key="1">
    <citation type="submission" date="2020-11" db="EMBL/GenBank/DDBJ databases">
        <title>The chromosome-scale genome resource for two endophytic Fusarium species: F. culmorum and F. pseudograminearum.</title>
        <authorList>
            <person name="Yuan Z."/>
        </authorList>
    </citation>
    <scope>NUCLEOTIDE SEQUENCE</scope>
    <source>
        <strain evidence="7">Class2-1B</strain>
    </source>
</reference>
<dbReference type="CDD" id="cd07415">
    <property type="entry name" value="MPP_PP2A_PP4_PP6"/>
    <property type="match status" value="1"/>
</dbReference>
<dbReference type="PANTHER" id="PTHR45619">
    <property type="entry name" value="SERINE/THREONINE-PROTEIN PHOSPHATASE PP2A-RELATED"/>
    <property type="match status" value="1"/>
</dbReference>
<accession>A0A7S8HXH7</accession>
<dbReference type="InterPro" id="IPR047129">
    <property type="entry name" value="PPA2-like"/>
</dbReference>
<comment type="catalytic activity">
    <reaction evidence="4 5">
        <text>O-phospho-L-threonyl-[protein] + H2O = L-threonyl-[protein] + phosphate</text>
        <dbReference type="Rhea" id="RHEA:47004"/>
        <dbReference type="Rhea" id="RHEA-COMP:11060"/>
        <dbReference type="Rhea" id="RHEA-COMP:11605"/>
        <dbReference type="ChEBI" id="CHEBI:15377"/>
        <dbReference type="ChEBI" id="CHEBI:30013"/>
        <dbReference type="ChEBI" id="CHEBI:43474"/>
        <dbReference type="ChEBI" id="CHEBI:61977"/>
        <dbReference type="EC" id="3.1.3.16"/>
    </reaction>
</comment>
<keyword evidence="1" id="KW-0479">Metal-binding</keyword>
<evidence type="ECO:0000256" key="2">
    <source>
        <dbReference type="ARBA" id="ARBA00022801"/>
    </source>
</evidence>
<evidence type="ECO:0000256" key="5">
    <source>
        <dbReference type="RuleBase" id="RU004273"/>
    </source>
</evidence>
<dbReference type="SUPFAM" id="SSF56300">
    <property type="entry name" value="Metallo-dependent phosphatases"/>
    <property type="match status" value="1"/>
</dbReference>
<evidence type="ECO:0000313" key="7">
    <source>
        <dbReference type="EMBL" id="QPC64059.1"/>
    </source>
</evidence>
<feature type="domain" description="Serine/threonine specific protein phosphatases" evidence="6">
    <location>
        <begin position="148"/>
        <end position="153"/>
    </location>
</feature>
<dbReference type="InterPro" id="IPR029052">
    <property type="entry name" value="Metallo-depent_PP-like"/>
</dbReference>
<evidence type="ECO:0000259" key="6">
    <source>
        <dbReference type="PROSITE" id="PS00125"/>
    </source>
</evidence>
<dbReference type="GO" id="GO:0004722">
    <property type="term" value="F:protein serine/threonine phosphatase activity"/>
    <property type="evidence" value="ECO:0007669"/>
    <property type="project" value="UniProtKB-EC"/>
</dbReference>
<dbReference type="EMBL" id="CP064749">
    <property type="protein sequence ID" value="QPC64059.1"/>
    <property type="molecule type" value="Genomic_DNA"/>
</dbReference>
<dbReference type="AlphaFoldDB" id="A0A7S8HXH7"/>
<dbReference type="Proteomes" id="UP000663297">
    <property type="component" value="Chromosome 3"/>
</dbReference>
<organism evidence="7 8">
    <name type="scientific">Fusarium culmorum</name>
    <dbReference type="NCBI Taxonomy" id="5516"/>
    <lineage>
        <taxon>Eukaryota</taxon>
        <taxon>Fungi</taxon>
        <taxon>Dikarya</taxon>
        <taxon>Ascomycota</taxon>
        <taxon>Pezizomycotina</taxon>
        <taxon>Sordariomycetes</taxon>
        <taxon>Hypocreomycetidae</taxon>
        <taxon>Hypocreales</taxon>
        <taxon>Nectriaceae</taxon>
        <taxon>Fusarium</taxon>
    </lineage>
</organism>
<dbReference type="GO" id="GO:0046872">
    <property type="term" value="F:metal ion binding"/>
    <property type="evidence" value="ECO:0007669"/>
    <property type="project" value="UniProtKB-KW"/>
</dbReference>
<keyword evidence="2 5" id="KW-0378">Hydrolase</keyword>
<dbReference type="PRINTS" id="PR00114">
    <property type="entry name" value="STPHPHTASE"/>
</dbReference>
<dbReference type="Pfam" id="PF00149">
    <property type="entry name" value="Metallophos"/>
    <property type="match status" value="1"/>
</dbReference>
<sequence>MDTNMEDVGRAPAEASPVLNFEPTTIPTLDGWIESLMSCKQLAEADVQRLPEKFYRKSPTCSQWYVTVMRRMIKTLELKHRQKCPVTVCGDIHGQFHDLMELFKIGGPNPDTNYLFMGDYVDRGYYSVETVTLLVALKIRYPQRITILRGNHESRQITQVYGFYDECLRKYGNANVWKYFTDLFDYLPLTALIDNQIFCLHGGLSPSIDTLDNIRALDRIQEVPHEGPMCDLLWSDPDDRCGWGISPRGAGYTFGQDISEAFNHNNGLTLIARAHQLVMEGYNWSQDRNVVTIFSAPNYCYRCGNQAAIMEIDEHLKYTLYVAARNLLHRLHDELTKNNSLQFDPCPRAGEPMVSRRTPDYFL</sequence>
<protein>
    <recommendedName>
        <fullName evidence="5">Serine/threonine-protein phosphatase</fullName>
        <ecNumber evidence="5">3.1.3.16</ecNumber>
    </recommendedName>
</protein>
<evidence type="ECO:0000256" key="1">
    <source>
        <dbReference type="ARBA" id="ARBA00022723"/>
    </source>
</evidence>
<dbReference type="PROSITE" id="PS00125">
    <property type="entry name" value="SER_THR_PHOSPHATASE"/>
    <property type="match status" value="1"/>
</dbReference>
<evidence type="ECO:0000313" key="8">
    <source>
        <dbReference type="Proteomes" id="UP000663297"/>
    </source>
</evidence>
<evidence type="ECO:0000256" key="3">
    <source>
        <dbReference type="ARBA" id="ARBA00023211"/>
    </source>
</evidence>
<keyword evidence="3" id="KW-0464">Manganese</keyword>
<name>A0A7S8HXH7_FUSCU</name>
<dbReference type="Gene3D" id="3.60.21.10">
    <property type="match status" value="1"/>
</dbReference>
<dbReference type="InterPro" id="IPR004843">
    <property type="entry name" value="Calcineurin-like_PHP"/>
</dbReference>
<evidence type="ECO:0000256" key="4">
    <source>
        <dbReference type="ARBA" id="ARBA00048336"/>
    </source>
</evidence>
<dbReference type="EC" id="3.1.3.16" evidence="5"/>
<comment type="similarity">
    <text evidence="5">Belongs to the PPP phosphatase family.</text>
</comment>
<dbReference type="InterPro" id="IPR006186">
    <property type="entry name" value="Ser/Thr-sp_prot-phosphatase"/>
</dbReference>
<proteinExistence type="inferred from homology"/>